<dbReference type="InterPro" id="IPR015915">
    <property type="entry name" value="Kelch-typ_b-propeller"/>
</dbReference>
<dbReference type="RefSeq" id="XP_051362428.1">
    <property type="nucleotide sequence ID" value="XM_051506226.1"/>
</dbReference>
<dbReference type="OrthoDB" id="10250130at2759"/>
<keyword evidence="2" id="KW-0408">Iron</keyword>
<dbReference type="SUPFAM" id="SSF117281">
    <property type="entry name" value="Kelch motif"/>
    <property type="match status" value="1"/>
</dbReference>
<sequence length="337" mass="36184">MAITNAQWTQLASADRLRRSSQAVSVVGPKIYVFGGELAPRKPVDNLFDILGVKQPALKTVEAGSGTAPCPRVGSPSATIGHKIYLFSGRGGIEMHPVEEDGALWEYGTTENTWQLIKPTDSQAPFPVGRSYHAITSDGNRTIYVHAGCPETGRLSDMWAFDVQEKSWRELASAPEPTRGGTSIAHVGGKIYRVGGFDGKTEQGGALDILDVGQNKWAAINYTADNAQGPEPRSVAALLAVESKYLISLFGERNPSSLGHAGAGKMLGDVWAWDIEGATWQKIEPSIAGEAAPAPRGWFDADISQNDGEAPTLIVHGGLSEDNERLGDVWMLKFARE</sequence>
<organism evidence="3 4">
    <name type="scientific">Emericellopsis cladophorae</name>
    <dbReference type="NCBI Taxonomy" id="2686198"/>
    <lineage>
        <taxon>Eukaryota</taxon>
        <taxon>Fungi</taxon>
        <taxon>Dikarya</taxon>
        <taxon>Ascomycota</taxon>
        <taxon>Pezizomycotina</taxon>
        <taxon>Sordariomycetes</taxon>
        <taxon>Hypocreomycetidae</taxon>
        <taxon>Hypocreales</taxon>
        <taxon>Bionectriaceae</taxon>
        <taxon>Emericellopsis</taxon>
    </lineage>
</organism>
<reference evidence="3" key="2">
    <citation type="submission" date="2022-07" db="EMBL/GenBank/DDBJ databases">
        <authorList>
            <person name="Goncalves M.F.M."/>
            <person name="Hilario S."/>
            <person name="Van De Peer Y."/>
            <person name="Esteves A.C."/>
            <person name="Alves A."/>
        </authorList>
    </citation>
    <scope>NUCLEOTIDE SEQUENCE</scope>
    <source>
        <strain evidence="3">MUM 19.33</strain>
    </source>
</reference>
<dbReference type="Gene3D" id="2.120.10.80">
    <property type="entry name" value="Kelch-type beta propeller"/>
    <property type="match status" value="2"/>
</dbReference>
<protein>
    <submittedName>
        <fullName evidence="3">Kelch repeat protein</fullName>
    </submittedName>
</protein>
<proteinExistence type="predicted"/>
<dbReference type="PANTHER" id="PTHR47435:SF4">
    <property type="entry name" value="KELCH REPEAT PROTEIN (AFU_ORTHOLOGUE AFUA_5G12780)"/>
    <property type="match status" value="1"/>
</dbReference>
<gene>
    <name evidence="3" type="ORF">J7T54_005283</name>
</gene>
<dbReference type="GeneID" id="75831768"/>
<dbReference type="GO" id="GO:0019760">
    <property type="term" value="P:glucosinolate metabolic process"/>
    <property type="evidence" value="ECO:0007669"/>
    <property type="project" value="UniProtKB-ARBA"/>
</dbReference>
<reference evidence="3" key="1">
    <citation type="journal article" date="2021" name="J Fungi (Basel)">
        <title>Genomic and Metabolomic Analyses of the Marine Fungus Emericellopsis cladophorae: Insights into Saltwater Adaptability Mechanisms and Its Biosynthetic Potential.</title>
        <authorList>
            <person name="Goncalves M.F.M."/>
            <person name="Hilario S."/>
            <person name="Van de Peer Y."/>
            <person name="Esteves A.C."/>
            <person name="Alves A."/>
        </authorList>
    </citation>
    <scope>NUCLEOTIDE SEQUENCE</scope>
    <source>
        <strain evidence="3">MUM 19.33</strain>
    </source>
</reference>
<keyword evidence="4" id="KW-1185">Reference proteome</keyword>
<dbReference type="Proteomes" id="UP001055219">
    <property type="component" value="Unassembled WGS sequence"/>
</dbReference>
<name>A0A9P9Y150_9HYPO</name>
<keyword evidence="1" id="KW-0677">Repeat</keyword>
<dbReference type="AlphaFoldDB" id="A0A9P9Y150"/>
<comment type="caution">
    <text evidence="3">The sequence shown here is derived from an EMBL/GenBank/DDBJ whole genome shotgun (WGS) entry which is preliminary data.</text>
</comment>
<evidence type="ECO:0000313" key="3">
    <source>
        <dbReference type="EMBL" id="KAI6781572.1"/>
    </source>
</evidence>
<dbReference type="EMBL" id="JAGIXG020000020">
    <property type="protein sequence ID" value="KAI6781572.1"/>
    <property type="molecule type" value="Genomic_DNA"/>
</dbReference>
<evidence type="ECO:0000256" key="1">
    <source>
        <dbReference type="ARBA" id="ARBA00022737"/>
    </source>
</evidence>
<evidence type="ECO:0000313" key="4">
    <source>
        <dbReference type="Proteomes" id="UP001055219"/>
    </source>
</evidence>
<dbReference type="Pfam" id="PF24681">
    <property type="entry name" value="Kelch_KLHDC2_KLHL20_DRC7"/>
    <property type="match status" value="1"/>
</dbReference>
<accession>A0A9P9Y150</accession>
<dbReference type="PANTHER" id="PTHR47435">
    <property type="entry name" value="KELCH REPEAT PROTEIN (AFU_ORTHOLOGUE AFUA_5G12780)"/>
    <property type="match status" value="1"/>
</dbReference>
<evidence type="ECO:0000256" key="2">
    <source>
        <dbReference type="ARBA" id="ARBA00023004"/>
    </source>
</evidence>